<dbReference type="KEGG" id="lnu:N7U66_05110"/>
<reference evidence="2" key="1">
    <citation type="submission" date="2022-11" db="EMBL/GenBank/DDBJ databases">
        <title>Lacinutrix neustonica HL-RS19T sp. nov., isolated from the surface microlayer sample of brackish Lake Shihwa.</title>
        <authorList>
            <person name="Choi J.Y."/>
            <person name="Hwang C.Y."/>
        </authorList>
    </citation>
    <scope>NUCLEOTIDE SEQUENCE</scope>
    <source>
        <strain evidence="2">HL-RS19</strain>
    </source>
</reference>
<dbReference type="InterPro" id="IPR000477">
    <property type="entry name" value="RT_dom"/>
</dbReference>
<dbReference type="CDD" id="cd01646">
    <property type="entry name" value="RT_Bac_retron_I"/>
    <property type="match status" value="1"/>
</dbReference>
<dbReference type="AlphaFoldDB" id="A0A9E8MX73"/>
<dbReference type="PROSITE" id="PS50878">
    <property type="entry name" value="RT_POL"/>
    <property type="match status" value="1"/>
</dbReference>
<sequence length="213" mass="24845">MMDEQIQAKLKNVKSYRFIDDYYLYCDSYADAEKAFKFIQSLLTEYQLDINEEKTKISKAPFAFDSKWSIELGSFTFRKRANSQLTDIERFVSLSLIHSNENPKDSVLLFSIQVLKYLQLFDENWDTYESLILKIGITEPRTLPVVTEILASNIGRISKRKIKNIIEKLIDIHLPKGHNYEVAWALGCVLSLILNLKIKWQNGFLLLMIMCQC</sequence>
<proteinExistence type="predicted"/>
<dbReference type="Pfam" id="PF00078">
    <property type="entry name" value="RVT_1"/>
    <property type="match status" value="1"/>
</dbReference>
<dbReference type="InterPro" id="IPR043502">
    <property type="entry name" value="DNA/RNA_pol_sf"/>
</dbReference>
<feature type="domain" description="Reverse transcriptase" evidence="1">
    <location>
        <begin position="1"/>
        <end position="96"/>
    </location>
</feature>
<name>A0A9E8MX73_9FLAO</name>
<keyword evidence="2" id="KW-0695">RNA-directed DNA polymerase</keyword>
<dbReference type="EMBL" id="CP113088">
    <property type="protein sequence ID" value="WAC03011.1"/>
    <property type="molecule type" value="Genomic_DNA"/>
</dbReference>
<dbReference type="Proteomes" id="UP001164705">
    <property type="component" value="Chromosome"/>
</dbReference>
<keyword evidence="3" id="KW-1185">Reference proteome</keyword>
<keyword evidence="2" id="KW-0548">Nucleotidyltransferase</keyword>
<evidence type="ECO:0000313" key="3">
    <source>
        <dbReference type="Proteomes" id="UP001164705"/>
    </source>
</evidence>
<keyword evidence="2" id="KW-0808">Transferase</keyword>
<evidence type="ECO:0000313" key="2">
    <source>
        <dbReference type="EMBL" id="WAC03011.1"/>
    </source>
</evidence>
<gene>
    <name evidence="2" type="ORF">N7U66_05110</name>
</gene>
<accession>A0A9E8MX73</accession>
<protein>
    <submittedName>
        <fullName evidence="2">RNA-directed DNA polymerase</fullName>
    </submittedName>
</protein>
<dbReference type="RefSeq" id="WP_267677600.1">
    <property type="nucleotide sequence ID" value="NZ_CP113088.1"/>
</dbReference>
<dbReference type="SUPFAM" id="SSF56672">
    <property type="entry name" value="DNA/RNA polymerases"/>
    <property type="match status" value="1"/>
</dbReference>
<organism evidence="2 3">
    <name type="scientific">Lacinutrix neustonica</name>
    <dbReference type="NCBI Taxonomy" id="2980107"/>
    <lineage>
        <taxon>Bacteria</taxon>
        <taxon>Pseudomonadati</taxon>
        <taxon>Bacteroidota</taxon>
        <taxon>Flavobacteriia</taxon>
        <taxon>Flavobacteriales</taxon>
        <taxon>Flavobacteriaceae</taxon>
        <taxon>Lacinutrix</taxon>
    </lineage>
</organism>
<dbReference type="GO" id="GO:0003964">
    <property type="term" value="F:RNA-directed DNA polymerase activity"/>
    <property type="evidence" value="ECO:0007669"/>
    <property type="project" value="UniProtKB-KW"/>
</dbReference>
<evidence type="ECO:0000259" key="1">
    <source>
        <dbReference type="PROSITE" id="PS50878"/>
    </source>
</evidence>